<dbReference type="RefSeq" id="WP_095491244.1">
    <property type="nucleotide sequence ID" value="NZ_NPKJ01000015.1"/>
</dbReference>
<name>A0A271LU68_9HYPH</name>
<dbReference type="EMBL" id="NPKJ01000015">
    <property type="protein sequence ID" value="PAQ11721.1"/>
    <property type="molecule type" value="Genomic_DNA"/>
</dbReference>
<evidence type="ECO:0008006" key="3">
    <source>
        <dbReference type="Google" id="ProtNLM"/>
    </source>
</evidence>
<gene>
    <name evidence="1" type="ORF">CIT26_03390</name>
</gene>
<evidence type="ECO:0000313" key="2">
    <source>
        <dbReference type="Proteomes" id="UP000216442"/>
    </source>
</evidence>
<dbReference type="Proteomes" id="UP000216442">
    <property type="component" value="Unassembled WGS sequence"/>
</dbReference>
<accession>A0A271LU68</accession>
<comment type="caution">
    <text evidence="1">The sequence shown here is derived from an EMBL/GenBank/DDBJ whole genome shotgun (WGS) entry which is preliminary data.</text>
</comment>
<sequence>MIEDEDEGPASRWLSAWVDEHINSPGYDEDKANFEVQAQVCLAHAEAEGFSKSDIMDAAGGDLAAFLMDSQNALTDAEVQRLSREDD</sequence>
<dbReference type="AlphaFoldDB" id="A0A271LU68"/>
<evidence type="ECO:0000313" key="1">
    <source>
        <dbReference type="EMBL" id="PAQ11721.1"/>
    </source>
</evidence>
<protein>
    <recommendedName>
        <fullName evidence="3">DUF768 domain-containing protein</fullName>
    </recommendedName>
</protein>
<keyword evidence="2" id="KW-1185">Reference proteome</keyword>
<proteinExistence type="predicted"/>
<reference evidence="1 2" key="1">
    <citation type="submission" date="2017-08" db="EMBL/GenBank/DDBJ databases">
        <title>Mesorhizobium wenxinae sp. nov., a novel rhizobial species isolated from root nodules of chickpea (Cicer arietinum L.).</title>
        <authorList>
            <person name="Zhang J."/>
        </authorList>
    </citation>
    <scope>NUCLEOTIDE SEQUENCE [LARGE SCALE GENOMIC DNA]</scope>
    <source>
        <strain evidence="1 2">SDW018</strain>
    </source>
</reference>
<organism evidence="1 2">
    <name type="scientific">Mesorhizobium temperatum</name>
    <dbReference type="NCBI Taxonomy" id="241416"/>
    <lineage>
        <taxon>Bacteria</taxon>
        <taxon>Pseudomonadati</taxon>
        <taxon>Pseudomonadota</taxon>
        <taxon>Alphaproteobacteria</taxon>
        <taxon>Hyphomicrobiales</taxon>
        <taxon>Phyllobacteriaceae</taxon>
        <taxon>Mesorhizobium</taxon>
    </lineage>
</organism>